<dbReference type="Pfam" id="PF23110">
    <property type="entry name" value="H1_KCTD8_12_16"/>
    <property type="match status" value="1"/>
</dbReference>
<keyword evidence="6" id="KW-0966">Cell projection</keyword>
<sequence length="292" mass="32203">MALADSTRGLPGGAAAGAATGAAAPQLFPDIVELNVGCQVCVTRRCTVVSVPDSLLWRMFTQQQPQELARDSKGRFFLDRDGLLFRHILDYLRDLQLVLPDYFPERSRLQRQAEYVKLPELVRSLRAMQQPGPGPPPPPSRRGGSLGDELLPLGYAEPEQLEGASAGAPWPTLELASAVRPSGARRLLRHRAGRRPPPSSGEWRASPCASLAKEVSGDTLNESPDPDRPPERYTSRCYLKFNFLEQAFDKLSESGFHMVACSSTGTCVFASSTDQSEDKTWTSYTEYIFCRE</sequence>
<evidence type="ECO:0000313" key="10">
    <source>
        <dbReference type="Ensembl" id="ENSCCAP00000021290.1"/>
    </source>
</evidence>
<feature type="region of interest" description="Disordered" evidence="7">
    <location>
        <begin position="127"/>
        <end position="151"/>
    </location>
</feature>
<evidence type="ECO:0000256" key="5">
    <source>
        <dbReference type="ARBA" id="ARBA00023136"/>
    </source>
</evidence>
<dbReference type="GO" id="GO:0042734">
    <property type="term" value="C:presynaptic membrane"/>
    <property type="evidence" value="ECO:0007669"/>
    <property type="project" value="TreeGrafter"/>
</dbReference>
<dbReference type="Proteomes" id="UP000233040">
    <property type="component" value="Unassembled WGS sequence"/>
</dbReference>
<dbReference type="PANTHER" id="PTHR14499">
    <property type="entry name" value="POTASSIUM CHANNEL TETRAMERIZATION DOMAIN-CONTAINING"/>
    <property type="match status" value="1"/>
</dbReference>
<dbReference type="GO" id="GO:0045211">
    <property type="term" value="C:postsynaptic membrane"/>
    <property type="evidence" value="ECO:0007669"/>
    <property type="project" value="TreeGrafter"/>
</dbReference>
<evidence type="ECO:0000256" key="7">
    <source>
        <dbReference type="SAM" id="MobiDB-lite"/>
    </source>
</evidence>
<keyword evidence="3" id="KW-1003">Cell membrane</keyword>
<evidence type="ECO:0000256" key="3">
    <source>
        <dbReference type="ARBA" id="ARBA00022475"/>
    </source>
</evidence>
<accession>A0A2K5QZK2</accession>
<dbReference type="PANTHER" id="PTHR14499:SF29">
    <property type="entry name" value="BTB_POZ DOMAIN-CONTAINING PROTEIN KCTD12"/>
    <property type="match status" value="1"/>
</dbReference>
<keyword evidence="5" id="KW-0472">Membrane</keyword>
<keyword evidence="11" id="KW-1185">Reference proteome</keyword>
<dbReference type="Pfam" id="PF02214">
    <property type="entry name" value="BTB_2"/>
    <property type="match status" value="1"/>
</dbReference>
<dbReference type="InterPro" id="IPR011333">
    <property type="entry name" value="SKP1/BTB/POZ_sf"/>
</dbReference>
<dbReference type="InterPro" id="IPR057093">
    <property type="entry name" value="H1_KCTD8_12_16"/>
</dbReference>
<evidence type="ECO:0000256" key="2">
    <source>
        <dbReference type="ARBA" id="ARBA00004487"/>
    </source>
</evidence>
<dbReference type="OMA" id="YTEYIFC"/>
<evidence type="ECO:0000256" key="6">
    <source>
        <dbReference type="ARBA" id="ARBA00023273"/>
    </source>
</evidence>
<dbReference type="GO" id="GO:0043005">
    <property type="term" value="C:neuron projection"/>
    <property type="evidence" value="ECO:0007669"/>
    <property type="project" value="UniProtKB-SubCell"/>
</dbReference>
<name>A0A2K5QZK2_CEBIM</name>
<dbReference type="Gene3D" id="3.30.710.10">
    <property type="entry name" value="Potassium Channel Kv1.1, Chain A"/>
    <property type="match status" value="1"/>
</dbReference>
<dbReference type="SUPFAM" id="SSF54695">
    <property type="entry name" value="POZ domain"/>
    <property type="match status" value="1"/>
</dbReference>
<protein>
    <submittedName>
        <fullName evidence="10">Uncharacterized protein</fullName>
    </submittedName>
</protein>
<dbReference type="Ensembl" id="ENSCCAT00000038783.1">
    <property type="protein sequence ID" value="ENSCCAP00000021290.1"/>
    <property type="gene ID" value="ENSCCAG00000028458.1"/>
</dbReference>
<proteinExistence type="predicted"/>
<dbReference type="InterPro" id="IPR003131">
    <property type="entry name" value="T1-type_BTB"/>
</dbReference>
<dbReference type="STRING" id="9516.ENSCCAP00000021290"/>
<evidence type="ECO:0000256" key="4">
    <source>
        <dbReference type="ARBA" id="ARBA00022553"/>
    </source>
</evidence>
<evidence type="ECO:0000259" key="8">
    <source>
        <dbReference type="Pfam" id="PF02214"/>
    </source>
</evidence>
<reference evidence="10" key="2">
    <citation type="submission" date="2025-09" db="UniProtKB">
        <authorList>
            <consortium name="Ensembl"/>
        </authorList>
    </citation>
    <scope>IDENTIFICATION</scope>
</reference>
<feature type="domain" description="Potassium channel tetramerisation-type BTB" evidence="8">
    <location>
        <begin position="32"/>
        <end position="121"/>
    </location>
</feature>
<evidence type="ECO:0000259" key="9">
    <source>
        <dbReference type="Pfam" id="PF23110"/>
    </source>
</evidence>
<organism evidence="10 11">
    <name type="scientific">Cebus imitator</name>
    <name type="common">Panamanian white-faced capuchin</name>
    <name type="synonym">Cebus capucinus imitator</name>
    <dbReference type="NCBI Taxonomy" id="2715852"/>
    <lineage>
        <taxon>Eukaryota</taxon>
        <taxon>Metazoa</taxon>
        <taxon>Chordata</taxon>
        <taxon>Craniata</taxon>
        <taxon>Vertebrata</taxon>
        <taxon>Euteleostomi</taxon>
        <taxon>Mammalia</taxon>
        <taxon>Eutheria</taxon>
        <taxon>Euarchontoglires</taxon>
        <taxon>Primates</taxon>
        <taxon>Haplorrhini</taxon>
        <taxon>Platyrrhini</taxon>
        <taxon>Cebidae</taxon>
        <taxon>Cebinae</taxon>
        <taxon>Cebus</taxon>
    </lineage>
</organism>
<dbReference type="AlphaFoldDB" id="A0A2K5QZK2"/>
<dbReference type="GO" id="GO:0051260">
    <property type="term" value="P:protein homooligomerization"/>
    <property type="evidence" value="ECO:0007669"/>
    <property type="project" value="InterPro"/>
</dbReference>
<evidence type="ECO:0000313" key="11">
    <source>
        <dbReference type="Proteomes" id="UP000233040"/>
    </source>
</evidence>
<reference evidence="10" key="1">
    <citation type="submission" date="2025-08" db="UniProtKB">
        <authorList>
            <consortium name="Ensembl"/>
        </authorList>
    </citation>
    <scope>IDENTIFICATION</scope>
</reference>
<evidence type="ECO:0000256" key="1">
    <source>
        <dbReference type="ARBA" id="ARBA00004236"/>
    </source>
</evidence>
<dbReference type="GO" id="GO:0008277">
    <property type="term" value="P:regulation of G protein-coupled receptor signaling pathway"/>
    <property type="evidence" value="ECO:0007669"/>
    <property type="project" value="TreeGrafter"/>
</dbReference>
<dbReference type="GO" id="GO:0043235">
    <property type="term" value="C:receptor complex"/>
    <property type="evidence" value="ECO:0007669"/>
    <property type="project" value="TreeGrafter"/>
</dbReference>
<dbReference type="GO" id="GO:0042802">
    <property type="term" value="F:identical protein binding"/>
    <property type="evidence" value="ECO:0007669"/>
    <property type="project" value="UniProtKB-ARBA"/>
</dbReference>
<comment type="subcellular location">
    <subcellularLocation>
        <location evidence="1">Cell membrane</location>
    </subcellularLocation>
    <subcellularLocation>
        <location evidence="2">Cell projection</location>
        <location evidence="2">Neuron projection</location>
    </subcellularLocation>
</comment>
<dbReference type="GeneTree" id="ENSGT00940000161074"/>
<feature type="domain" description="KCTD8/12/16 H1" evidence="9">
    <location>
        <begin position="209"/>
        <end position="291"/>
    </location>
</feature>
<keyword evidence="4" id="KW-0597">Phosphoprotein</keyword>